<evidence type="ECO:0000259" key="1">
    <source>
        <dbReference type="Pfam" id="PF01636"/>
    </source>
</evidence>
<name>Q2S7V5_HAHCH</name>
<dbReference type="KEGG" id="hch:HCH_06636"/>
<dbReference type="SUPFAM" id="SSF56112">
    <property type="entry name" value="Protein kinase-like (PK-like)"/>
    <property type="match status" value="1"/>
</dbReference>
<keyword evidence="2" id="KW-0808">Transferase</keyword>
<dbReference type="Gene3D" id="3.30.200.20">
    <property type="entry name" value="Phosphorylase Kinase, domain 1"/>
    <property type="match status" value="1"/>
</dbReference>
<accession>Q2S7V5</accession>
<protein>
    <submittedName>
        <fullName evidence="2">Predicted aminoglycoside phosphotransferase</fullName>
    </submittedName>
</protein>
<dbReference type="InterPro" id="IPR041726">
    <property type="entry name" value="ACAD10_11_N"/>
</dbReference>
<dbReference type="OrthoDB" id="3806873at2"/>
<evidence type="ECO:0000313" key="3">
    <source>
        <dbReference type="Proteomes" id="UP000000238"/>
    </source>
</evidence>
<reference evidence="2 3" key="1">
    <citation type="journal article" date="2005" name="Nucleic Acids Res.">
        <title>Genomic blueprint of Hahella chejuensis, a marine microbe producing an algicidal agent.</title>
        <authorList>
            <person name="Jeong H."/>
            <person name="Yim J.H."/>
            <person name="Lee C."/>
            <person name="Choi S.-H."/>
            <person name="Park Y.K."/>
            <person name="Yoon S.H."/>
            <person name="Hur C.-G."/>
            <person name="Kang H.-Y."/>
            <person name="Kim D."/>
            <person name="Lee H.H."/>
            <person name="Park K.H."/>
            <person name="Park S.-H."/>
            <person name="Park H.-S."/>
            <person name="Lee H.K."/>
            <person name="Oh T.K."/>
            <person name="Kim J.F."/>
        </authorList>
    </citation>
    <scope>NUCLEOTIDE SEQUENCE [LARGE SCALE GENOMIC DNA]</scope>
    <source>
        <strain evidence="2 3">KCTC 2396</strain>
    </source>
</reference>
<dbReference type="Pfam" id="PF01636">
    <property type="entry name" value="APH"/>
    <property type="match status" value="1"/>
</dbReference>
<dbReference type="Proteomes" id="UP000000238">
    <property type="component" value="Chromosome"/>
</dbReference>
<dbReference type="eggNOG" id="COG3173">
    <property type="taxonomic scope" value="Bacteria"/>
</dbReference>
<evidence type="ECO:0000313" key="2">
    <source>
        <dbReference type="EMBL" id="ABC33269.1"/>
    </source>
</evidence>
<proteinExistence type="predicted"/>
<dbReference type="STRING" id="349521.HCH_06636"/>
<dbReference type="PANTHER" id="PTHR47829">
    <property type="entry name" value="HYDROLASE, PUTATIVE (AFU_ORTHOLOGUE AFUA_1G12880)-RELATED"/>
    <property type="match status" value="1"/>
</dbReference>
<dbReference type="EMBL" id="CP000155">
    <property type="protein sequence ID" value="ABC33269.1"/>
    <property type="molecule type" value="Genomic_DNA"/>
</dbReference>
<dbReference type="PANTHER" id="PTHR47829:SF1">
    <property type="entry name" value="HAD FAMILY PHOSPHATASE"/>
    <property type="match status" value="1"/>
</dbReference>
<keyword evidence="3" id="KW-1185">Reference proteome</keyword>
<organism evidence="2 3">
    <name type="scientific">Hahella chejuensis (strain KCTC 2396)</name>
    <dbReference type="NCBI Taxonomy" id="349521"/>
    <lineage>
        <taxon>Bacteria</taxon>
        <taxon>Pseudomonadati</taxon>
        <taxon>Pseudomonadota</taxon>
        <taxon>Gammaproteobacteria</taxon>
        <taxon>Oceanospirillales</taxon>
        <taxon>Hahellaceae</taxon>
        <taxon>Hahella</taxon>
    </lineage>
</organism>
<sequence>MSETSFTDNAGVVRAGEELNASAIDGFLKQHVSGLHGEPHIKQFPGGASNLTYLLQYPDQEFVLRRPPFGRKAKSAHDMGREYRVMQGLRELYPYVPAMVAFCEDESIIGGEFYVMERLKGVILRGDPPAGLNFSESDQRALCRNMVDRLVELHQADWESTTLKALLKEGDYVERQIDGWCDRYRRAKTDDAPDFEEVMSWLQQHRPKQIRRCLVHNDYRFDNLVLDPDNLMNIIGVLDWEMATIGDPLMDLGNSLAYWVQRDDPAPLHMLRRQPTHLPGMMSRAEIVDYYLQRADLSIPSFDFYEVYGMFRLVVIIQQIYYRFYHGQTQDKRFAGFIQAVQYLDGYLRDKIHASSLS</sequence>
<dbReference type="CDD" id="cd05154">
    <property type="entry name" value="ACAD10_11_N-like"/>
    <property type="match status" value="1"/>
</dbReference>
<dbReference type="InterPro" id="IPR011009">
    <property type="entry name" value="Kinase-like_dom_sf"/>
</dbReference>
<dbReference type="RefSeq" id="WP_011400321.1">
    <property type="nucleotide sequence ID" value="NC_007645.1"/>
</dbReference>
<dbReference type="GO" id="GO:0016740">
    <property type="term" value="F:transferase activity"/>
    <property type="evidence" value="ECO:0007669"/>
    <property type="project" value="UniProtKB-KW"/>
</dbReference>
<feature type="domain" description="Aminoglycoside phosphotransferase" evidence="1">
    <location>
        <begin position="40"/>
        <end position="276"/>
    </location>
</feature>
<dbReference type="Gene3D" id="3.90.1200.10">
    <property type="match status" value="1"/>
</dbReference>
<dbReference type="HOGENOM" id="CLU_007526_0_0_6"/>
<dbReference type="InterPro" id="IPR052898">
    <property type="entry name" value="ACAD10-like"/>
</dbReference>
<gene>
    <name evidence="2" type="ordered locus">HCH_06636</name>
</gene>
<dbReference type="InterPro" id="IPR002575">
    <property type="entry name" value="Aminoglycoside_PTrfase"/>
</dbReference>
<dbReference type="AlphaFoldDB" id="Q2S7V5"/>